<dbReference type="AlphaFoldDB" id="A0A4D6MP78"/>
<accession>A0A4D6MP78</accession>
<protein>
    <submittedName>
        <fullName evidence="1">Uncharacterized protein</fullName>
    </submittedName>
</protein>
<sequence>MPMPITLLALYPLGNRCRRCKPHAGTSLTNTGGWDVRMTGAAREAADFVVASSRKVSGNV</sequence>
<keyword evidence="2" id="KW-1185">Reference proteome</keyword>
<evidence type="ECO:0000313" key="1">
    <source>
        <dbReference type="EMBL" id="QCE02828.1"/>
    </source>
</evidence>
<name>A0A4D6MP78_VIGUN</name>
<organism evidence="1 2">
    <name type="scientific">Vigna unguiculata</name>
    <name type="common">Cowpea</name>
    <dbReference type="NCBI Taxonomy" id="3917"/>
    <lineage>
        <taxon>Eukaryota</taxon>
        <taxon>Viridiplantae</taxon>
        <taxon>Streptophyta</taxon>
        <taxon>Embryophyta</taxon>
        <taxon>Tracheophyta</taxon>
        <taxon>Spermatophyta</taxon>
        <taxon>Magnoliopsida</taxon>
        <taxon>eudicotyledons</taxon>
        <taxon>Gunneridae</taxon>
        <taxon>Pentapetalae</taxon>
        <taxon>rosids</taxon>
        <taxon>fabids</taxon>
        <taxon>Fabales</taxon>
        <taxon>Fabaceae</taxon>
        <taxon>Papilionoideae</taxon>
        <taxon>50 kb inversion clade</taxon>
        <taxon>NPAAA clade</taxon>
        <taxon>indigoferoid/millettioid clade</taxon>
        <taxon>Phaseoleae</taxon>
        <taxon>Vigna</taxon>
    </lineage>
</organism>
<proteinExistence type="predicted"/>
<gene>
    <name evidence="1" type="ORF">DEO72_LG8g843</name>
</gene>
<reference evidence="1 2" key="1">
    <citation type="submission" date="2019-04" db="EMBL/GenBank/DDBJ databases">
        <title>An improved genome assembly and genetic linkage map for asparagus bean, Vigna unguiculata ssp. sesquipedialis.</title>
        <authorList>
            <person name="Xia Q."/>
            <person name="Zhang R."/>
            <person name="Dong Y."/>
        </authorList>
    </citation>
    <scope>NUCLEOTIDE SEQUENCE [LARGE SCALE GENOMIC DNA]</scope>
    <source>
        <tissue evidence="1">Leaf</tissue>
    </source>
</reference>
<evidence type="ECO:0000313" key="2">
    <source>
        <dbReference type="Proteomes" id="UP000501690"/>
    </source>
</evidence>
<dbReference type="EMBL" id="CP039352">
    <property type="protein sequence ID" value="QCE02828.1"/>
    <property type="molecule type" value="Genomic_DNA"/>
</dbReference>
<dbReference type="Proteomes" id="UP000501690">
    <property type="component" value="Linkage Group LG8"/>
</dbReference>